<dbReference type="Pfam" id="PF13640">
    <property type="entry name" value="2OG-FeII_Oxy_3"/>
    <property type="match status" value="1"/>
</dbReference>
<keyword evidence="4" id="KW-0560">Oxidoreductase</keyword>
<name>G4MWF7_PYRO7</name>
<dbReference type="SMART" id="SM00702">
    <property type="entry name" value="P4Hc"/>
    <property type="match status" value="1"/>
</dbReference>
<dbReference type="HOGENOM" id="CLU_058132_0_1_1"/>
<evidence type="ECO:0000256" key="2">
    <source>
        <dbReference type="ARBA" id="ARBA00022723"/>
    </source>
</evidence>
<dbReference type="GeneID" id="5051256"/>
<dbReference type="InParanoid" id="G4MWF7"/>
<evidence type="ECO:0000256" key="4">
    <source>
        <dbReference type="ARBA" id="ARBA00023002"/>
    </source>
</evidence>
<accession>G4MWF7</accession>
<dbReference type="PANTHER" id="PTHR10869">
    <property type="entry name" value="PROLYL 4-HYDROXYLASE ALPHA SUBUNIT"/>
    <property type="match status" value="1"/>
</dbReference>
<dbReference type="KEGG" id="mgr:MGG_11286"/>
<dbReference type="PANTHER" id="PTHR10869:SF246">
    <property type="entry name" value="TRANSMEMBRANE PROLYL 4-HYDROXYLASE"/>
    <property type="match status" value="1"/>
</dbReference>
<proteinExistence type="predicted"/>
<keyword evidence="2" id="KW-0479">Metal-binding</keyword>
<dbReference type="GO" id="GO:0005506">
    <property type="term" value="F:iron ion binding"/>
    <property type="evidence" value="ECO:0007669"/>
    <property type="project" value="InterPro"/>
</dbReference>
<keyword evidence="5" id="KW-0408">Iron</keyword>
<reference evidence="8 9" key="1">
    <citation type="journal article" date="2005" name="Nature">
        <title>The genome sequence of the rice blast fungus Magnaporthe grisea.</title>
        <authorList>
            <person name="Dean R.A."/>
            <person name="Talbot N.J."/>
            <person name="Ebbole D.J."/>
            <person name="Farman M.L."/>
            <person name="Mitchell T.K."/>
            <person name="Orbach M.J."/>
            <person name="Thon M."/>
            <person name="Kulkarni R."/>
            <person name="Xu J.R."/>
            <person name="Pan H."/>
            <person name="Read N.D."/>
            <person name="Lee Y.H."/>
            <person name="Carbone I."/>
            <person name="Brown D."/>
            <person name="Oh Y.Y."/>
            <person name="Donofrio N."/>
            <person name="Jeong J.S."/>
            <person name="Soanes D.M."/>
            <person name="Djonovic S."/>
            <person name="Kolomiets E."/>
            <person name="Rehmeyer C."/>
            <person name="Li W."/>
            <person name="Harding M."/>
            <person name="Kim S."/>
            <person name="Lebrun M.H."/>
            <person name="Bohnert H."/>
            <person name="Coughlan S."/>
            <person name="Butler J."/>
            <person name="Calvo S."/>
            <person name="Ma L.J."/>
            <person name="Nicol R."/>
            <person name="Purcell S."/>
            <person name="Nusbaum C."/>
            <person name="Galagan J.E."/>
            <person name="Birren B.W."/>
        </authorList>
    </citation>
    <scope>NUCLEOTIDE SEQUENCE [LARGE SCALE GENOMIC DNA]</scope>
    <source>
        <strain evidence="9">70-15 / ATCC MYA-4617 / FGSC 8958</strain>
    </source>
</reference>
<dbReference type="GO" id="GO:0031418">
    <property type="term" value="F:L-ascorbic acid binding"/>
    <property type="evidence" value="ECO:0007669"/>
    <property type="project" value="InterPro"/>
</dbReference>
<sequence length="373" mass="41544">MDSYRKNLWASTEDRPGSLRPSCLWLPCRECKFFFFVRSNFFLLFFSCCQYELIRFILFNNLLCENLAIYHCNYNINLLFTIPYMISQVINMAPSVLSTVSLLAAFASAAVAGGNTDVAQKPLLSYFECEHPAYKIQVVSKSPLVIYIHNFITPTERQHLQDVTKNTFTHAGVTANDGQDNTVKESQERSSQSTNVPRDAVVRCIEDRALAFQGHDVARSQLEPLQLVKYGQGQGQGHHFHTDWFADVAQHATAALGGNRLSSFFAYVDVSNSTEGNGDETIVGGGTNFPMLDAPRDERWCAVLDCDEPWANGVTFRPIAGNAVYWENMLPAGAGGDHRTLHAVLPLIKGSKIGMNIWTRQGSMSDDVRGPDI</sequence>
<dbReference type="eggNOG" id="KOG1591">
    <property type="taxonomic scope" value="Eukaryota"/>
</dbReference>
<evidence type="ECO:0000259" key="7">
    <source>
        <dbReference type="SMART" id="SM00702"/>
    </source>
</evidence>
<dbReference type="EMBL" id="CM001232">
    <property type="protein sequence ID" value="EHA54205.1"/>
    <property type="molecule type" value="Genomic_DNA"/>
</dbReference>
<dbReference type="GO" id="GO:0004656">
    <property type="term" value="F:procollagen-proline 4-dioxygenase activity"/>
    <property type="evidence" value="ECO:0007669"/>
    <property type="project" value="TreeGrafter"/>
</dbReference>
<dbReference type="OMA" id="AVFFSYE"/>
<dbReference type="RefSeq" id="XP_003714012.1">
    <property type="nucleotide sequence ID" value="XM_003713964.1"/>
</dbReference>
<comment type="cofactor">
    <cofactor evidence="1">
        <name>L-ascorbate</name>
        <dbReference type="ChEBI" id="CHEBI:38290"/>
    </cofactor>
</comment>
<dbReference type="Proteomes" id="UP000009058">
    <property type="component" value="Chromosome 2"/>
</dbReference>
<keyword evidence="9" id="KW-1185">Reference proteome</keyword>
<reference key="2">
    <citation type="submission" date="2011-05" db="EMBL/GenBank/DDBJ databases">
        <title>The Genome Sequence of Magnaporthe oryzae 70-15.</title>
        <authorList>
            <consortium name="The Broad Institute Genome Sequencing Platform"/>
            <person name="Ma L.-J."/>
            <person name="Dead R."/>
            <person name="Young S.K."/>
            <person name="Zeng Q."/>
            <person name="Gargeya S."/>
            <person name="Fitzgerald M."/>
            <person name="Haas B."/>
            <person name="Abouelleil A."/>
            <person name="Alvarado L."/>
            <person name="Arachchi H.M."/>
            <person name="Berlin A."/>
            <person name="Brown A."/>
            <person name="Chapman S.B."/>
            <person name="Chen Z."/>
            <person name="Dunbar C."/>
            <person name="Freedman E."/>
            <person name="Gearin G."/>
            <person name="Gellesch M."/>
            <person name="Goldberg J."/>
            <person name="Griggs A."/>
            <person name="Gujja S."/>
            <person name="Heiman D."/>
            <person name="Howarth C."/>
            <person name="Larson L."/>
            <person name="Lui A."/>
            <person name="MacDonald P.J.P."/>
            <person name="Mehta T."/>
            <person name="Montmayeur A."/>
            <person name="Murphy C."/>
            <person name="Neiman D."/>
            <person name="Pearson M."/>
            <person name="Priest M."/>
            <person name="Roberts A."/>
            <person name="Saif S."/>
            <person name="Shea T."/>
            <person name="Shenoy N."/>
            <person name="Sisk P."/>
            <person name="Stolte C."/>
            <person name="Sykes S."/>
            <person name="Yandava C."/>
            <person name="Wortman J."/>
            <person name="Nusbaum C."/>
            <person name="Birren B."/>
        </authorList>
    </citation>
    <scope>NUCLEOTIDE SEQUENCE</scope>
    <source>
        <strain>70-15</strain>
    </source>
</reference>
<dbReference type="GO" id="GO:0005783">
    <property type="term" value="C:endoplasmic reticulum"/>
    <property type="evidence" value="ECO:0007669"/>
    <property type="project" value="TreeGrafter"/>
</dbReference>
<dbReference type="OrthoDB" id="420380at2759"/>
<dbReference type="InterPro" id="IPR006620">
    <property type="entry name" value="Pro_4_hyd_alph"/>
</dbReference>
<evidence type="ECO:0000313" key="9">
    <source>
        <dbReference type="Proteomes" id="UP000009058"/>
    </source>
</evidence>
<evidence type="ECO:0000256" key="6">
    <source>
        <dbReference type="SAM" id="MobiDB-lite"/>
    </source>
</evidence>
<evidence type="ECO:0000256" key="3">
    <source>
        <dbReference type="ARBA" id="ARBA00022964"/>
    </source>
</evidence>
<evidence type="ECO:0000313" key="8">
    <source>
        <dbReference type="EMBL" id="EHA54205.1"/>
    </source>
</evidence>
<dbReference type="InterPro" id="IPR045054">
    <property type="entry name" value="P4HA-like"/>
</dbReference>
<dbReference type="STRING" id="242507.G4MWF7"/>
<dbReference type="InterPro" id="IPR044862">
    <property type="entry name" value="Pro_4_hyd_alph_FE2OG_OXY"/>
</dbReference>
<evidence type="ECO:0000256" key="1">
    <source>
        <dbReference type="ARBA" id="ARBA00001961"/>
    </source>
</evidence>
<dbReference type="SMR" id="G4MWF7"/>
<feature type="region of interest" description="Disordered" evidence="6">
    <location>
        <begin position="171"/>
        <end position="197"/>
    </location>
</feature>
<organism evidence="8 9">
    <name type="scientific">Pyricularia oryzae (strain 70-15 / ATCC MYA-4617 / FGSC 8958)</name>
    <name type="common">Rice blast fungus</name>
    <name type="synonym">Magnaporthe oryzae</name>
    <dbReference type="NCBI Taxonomy" id="242507"/>
    <lineage>
        <taxon>Eukaryota</taxon>
        <taxon>Fungi</taxon>
        <taxon>Dikarya</taxon>
        <taxon>Ascomycota</taxon>
        <taxon>Pezizomycotina</taxon>
        <taxon>Sordariomycetes</taxon>
        <taxon>Sordariomycetidae</taxon>
        <taxon>Magnaporthales</taxon>
        <taxon>Pyriculariaceae</taxon>
        <taxon>Pyricularia</taxon>
    </lineage>
</organism>
<dbReference type="AlphaFoldDB" id="G4MWF7"/>
<keyword evidence="3" id="KW-0223">Dioxygenase</keyword>
<protein>
    <submittedName>
        <fullName evidence="8">Oxidoreductase</fullName>
    </submittedName>
</protein>
<feature type="domain" description="Prolyl 4-hydroxylase alpha subunit" evidence="7">
    <location>
        <begin position="143"/>
        <end position="360"/>
    </location>
</feature>
<gene>
    <name evidence="8" type="ORF">MGG_11286</name>
</gene>
<dbReference type="VEuPathDB" id="FungiDB:MGG_11286"/>
<dbReference type="Gene3D" id="2.60.120.620">
    <property type="entry name" value="q2cbj1_9rhob like domain"/>
    <property type="match status" value="1"/>
</dbReference>
<evidence type="ECO:0000256" key="5">
    <source>
        <dbReference type="ARBA" id="ARBA00023004"/>
    </source>
</evidence>